<proteinExistence type="predicted"/>
<evidence type="ECO:0000313" key="3">
    <source>
        <dbReference type="Proteomes" id="UP000483820"/>
    </source>
</evidence>
<dbReference type="GeneID" id="9804869"/>
<comment type="caution">
    <text evidence="2">The sequence shown here is derived from an EMBL/GenBank/DDBJ whole genome shotgun (WGS) entry which is preliminary data.</text>
</comment>
<dbReference type="SUPFAM" id="SSF160443">
    <property type="entry name" value="SMR domain-like"/>
    <property type="match status" value="1"/>
</dbReference>
<dbReference type="AlphaFoldDB" id="A0A6A5HJQ1"/>
<dbReference type="CTD" id="9804869"/>
<dbReference type="Pfam" id="PF01713">
    <property type="entry name" value="Smr"/>
    <property type="match status" value="1"/>
</dbReference>
<reference evidence="2 3" key="1">
    <citation type="submission" date="2019-12" db="EMBL/GenBank/DDBJ databases">
        <title>Chromosome-level assembly of the Caenorhabditis remanei genome.</title>
        <authorList>
            <person name="Teterina A.A."/>
            <person name="Willis J.H."/>
            <person name="Phillips P.C."/>
        </authorList>
    </citation>
    <scope>NUCLEOTIDE SEQUENCE [LARGE SCALE GENOMIC DNA]</scope>
    <source>
        <strain evidence="2 3">PX506</strain>
        <tissue evidence="2">Whole organism</tissue>
    </source>
</reference>
<dbReference type="Proteomes" id="UP000483820">
    <property type="component" value="Chromosome II"/>
</dbReference>
<evidence type="ECO:0000259" key="1">
    <source>
        <dbReference type="PROSITE" id="PS50828"/>
    </source>
</evidence>
<dbReference type="Gene3D" id="3.30.1370.110">
    <property type="match status" value="1"/>
</dbReference>
<gene>
    <name evidence="2" type="ORF">GCK72_007684</name>
</gene>
<dbReference type="EMBL" id="WUAV01000002">
    <property type="protein sequence ID" value="KAF1767725.1"/>
    <property type="molecule type" value="Genomic_DNA"/>
</dbReference>
<dbReference type="InterPro" id="IPR002625">
    <property type="entry name" value="Smr_dom"/>
</dbReference>
<sequence length="153" mass="17496">MSKIAKSHGSLGTTSPFGKSITLHNKAYTVARLTLLSDIDRLYEKLNNNLSKKEKKLIYEKINNKVIEWNEIYSLKHELDLHGMTAEAAVKYVEKMVKAKGHIEDLLIVTGQGHHSSEKILKIKQKLLSRFKSRVKINQFNPGQLTLEKRSKL</sequence>
<organism evidence="2 3">
    <name type="scientific">Caenorhabditis remanei</name>
    <name type="common">Caenorhabditis vulgaris</name>
    <dbReference type="NCBI Taxonomy" id="31234"/>
    <lineage>
        <taxon>Eukaryota</taxon>
        <taxon>Metazoa</taxon>
        <taxon>Ecdysozoa</taxon>
        <taxon>Nematoda</taxon>
        <taxon>Chromadorea</taxon>
        <taxon>Rhabditida</taxon>
        <taxon>Rhabditina</taxon>
        <taxon>Rhabditomorpha</taxon>
        <taxon>Rhabditoidea</taxon>
        <taxon>Rhabditidae</taxon>
        <taxon>Peloderinae</taxon>
        <taxon>Caenorhabditis</taxon>
    </lineage>
</organism>
<protein>
    <recommendedName>
        <fullName evidence="1">Smr domain-containing protein</fullName>
    </recommendedName>
</protein>
<accession>A0A6A5HJQ1</accession>
<dbReference type="SMART" id="SM00463">
    <property type="entry name" value="SMR"/>
    <property type="match status" value="1"/>
</dbReference>
<name>A0A6A5HJQ1_CAERE</name>
<dbReference type="InterPro" id="IPR036063">
    <property type="entry name" value="Smr_dom_sf"/>
</dbReference>
<dbReference type="KEGG" id="crq:GCK72_007684"/>
<evidence type="ECO:0000313" key="2">
    <source>
        <dbReference type="EMBL" id="KAF1767725.1"/>
    </source>
</evidence>
<dbReference type="PROSITE" id="PS50828">
    <property type="entry name" value="SMR"/>
    <property type="match status" value="1"/>
</dbReference>
<feature type="domain" description="Smr" evidence="1">
    <location>
        <begin position="79"/>
        <end position="153"/>
    </location>
</feature>
<dbReference type="RefSeq" id="XP_053590565.1">
    <property type="nucleotide sequence ID" value="XM_053726371.1"/>
</dbReference>